<dbReference type="SUPFAM" id="SSF56059">
    <property type="entry name" value="Glutathione synthetase ATP-binding domain-like"/>
    <property type="match status" value="1"/>
</dbReference>
<dbReference type="EMBL" id="BMGG01000004">
    <property type="protein sequence ID" value="GGC66501.1"/>
    <property type="molecule type" value="Genomic_DNA"/>
</dbReference>
<comment type="caution">
    <text evidence="3">The sequence shown here is derived from an EMBL/GenBank/DDBJ whole genome shotgun (WGS) entry which is preliminary data.</text>
</comment>
<protein>
    <recommendedName>
        <fullName evidence="5">DUF403 domain-containing protein</fullName>
    </recommendedName>
</protein>
<feature type="domain" description="Circularly permuted ATP-grasp type 2" evidence="2">
    <location>
        <begin position="102"/>
        <end position="481"/>
    </location>
</feature>
<evidence type="ECO:0000313" key="4">
    <source>
        <dbReference type="Proteomes" id="UP000637002"/>
    </source>
</evidence>
<reference evidence="3" key="1">
    <citation type="journal article" date="2014" name="Int. J. Syst. Evol. Microbiol.">
        <title>Complete genome sequence of Corynebacterium casei LMG S-19264T (=DSM 44701T), isolated from a smear-ripened cheese.</title>
        <authorList>
            <consortium name="US DOE Joint Genome Institute (JGI-PGF)"/>
            <person name="Walter F."/>
            <person name="Albersmeier A."/>
            <person name="Kalinowski J."/>
            <person name="Ruckert C."/>
        </authorList>
    </citation>
    <scope>NUCLEOTIDE SEQUENCE</scope>
    <source>
        <strain evidence="3">CGMCC 1.12919</strain>
    </source>
</reference>
<evidence type="ECO:0000259" key="1">
    <source>
        <dbReference type="Pfam" id="PF04168"/>
    </source>
</evidence>
<evidence type="ECO:0000313" key="3">
    <source>
        <dbReference type="EMBL" id="GGC66501.1"/>
    </source>
</evidence>
<evidence type="ECO:0000259" key="2">
    <source>
        <dbReference type="Pfam" id="PF14403"/>
    </source>
</evidence>
<dbReference type="InterPro" id="IPR007296">
    <property type="entry name" value="DUF403"/>
</dbReference>
<dbReference type="Pfam" id="PF14403">
    <property type="entry name" value="CP_ATPgrasp_2"/>
    <property type="match status" value="1"/>
</dbReference>
<name>A0A916UAF9_9HYPH</name>
<dbReference type="Pfam" id="PF04168">
    <property type="entry name" value="Alpha-E"/>
    <property type="match status" value="1"/>
</dbReference>
<dbReference type="PANTHER" id="PTHR34595">
    <property type="entry name" value="BLR5612 PROTEIN"/>
    <property type="match status" value="1"/>
</dbReference>
<dbReference type="Gene3D" id="3.30.1490.270">
    <property type="match status" value="1"/>
</dbReference>
<dbReference type="Proteomes" id="UP000637002">
    <property type="component" value="Unassembled WGS sequence"/>
</dbReference>
<dbReference type="InterPro" id="IPR051680">
    <property type="entry name" value="ATP-dep_Glu-Cys_Ligase-2"/>
</dbReference>
<sequence>MPADATHRVPPLSDDRGDAAERRFLDWIEGYRPLPGIPDELFGPDGQPRPYWRRFLETLAAVPAEESERRFAAANRHIRDAGVTYRVYGEENDRSWPLGRIPLLIDEREWRGIAEGIAQRASLLEAILADVYGHGYLVADGALPAAAVTGSEDFLPEAHGIDPPGGRHLRIYAADIGRGPDGGWWVLADRTQAASGAGYALENRLVSSRAFPNLYNEMNVERLAPFFGAFRTGLTEAARRSDPRICLLTPGPFSQTYFEQAYLARYLGFLLVEGDDLIIHEGRLHVRTVAGLKRVDALWRRVDADFIDPLEFNSASRLGVPGLMQALRNGEVVVANMPGAGFVEGRALMGFLPALSQRLFGEDLKLPNIATWWCGQPRERAFVLDRLDDLAIAGAFDRSVPGLGSPAPVPGRSLTGAAREALVAAIERRPIDFVGQEVVRLSTMPVWEDGRLEPRPFVLRVYAAATADGWTVMPGGFCRVSSSPDARALSMGEGVQSADVWVLADKPVEITTLLPRSDAVKTRRIVGVLPSRAADNLFWLGRYLERAEATLRLVRCLCSSLIEADPAIHGTSPALERLERLLVAWGAVAPEQLGNPGAVATAALHGEANYGSAVALVRSARRTAARVRERLGSDAWRALTALAELLADDPHGLLTEAEAFDRADRALQWLGTLSGLAQENMNRVAGWPFIDIGRRIERGVVTCRFARQFAADDATVDDLDVLLDLVDSQITYRSRYIAGFALAPVRDMVALDPFNPRSVAFQVLRLRDHLAALPSLRADGLLEAPSRLGIALAAEMTTLEAEQLDVGRILAIEQRLLQLSEAIGSRYFLHGPGIARPEKLTGLA</sequence>
<dbReference type="PANTHER" id="PTHR34595:SF2">
    <property type="entry name" value="BLR2978 PROTEIN"/>
    <property type="match status" value="1"/>
</dbReference>
<dbReference type="InterPro" id="IPR025841">
    <property type="entry name" value="CP_ATPgrasp_2"/>
</dbReference>
<gene>
    <name evidence="3" type="ORF">GCM10010994_26390</name>
</gene>
<accession>A0A916UAF9</accession>
<organism evidence="3 4">
    <name type="scientific">Chelatococcus reniformis</name>
    <dbReference type="NCBI Taxonomy" id="1494448"/>
    <lineage>
        <taxon>Bacteria</taxon>
        <taxon>Pseudomonadati</taxon>
        <taxon>Pseudomonadota</taxon>
        <taxon>Alphaproteobacteria</taxon>
        <taxon>Hyphomicrobiales</taxon>
        <taxon>Chelatococcaceae</taxon>
        <taxon>Chelatococcus</taxon>
    </lineage>
</organism>
<dbReference type="AlphaFoldDB" id="A0A916UAF9"/>
<evidence type="ECO:0008006" key="5">
    <source>
        <dbReference type="Google" id="ProtNLM"/>
    </source>
</evidence>
<reference evidence="3" key="2">
    <citation type="submission" date="2020-09" db="EMBL/GenBank/DDBJ databases">
        <authorList>
            <person name="Sun Q."/>
            <person name="Zhou Y."/>
        </authorList>
    </citation>
    <scope>NUCLEOTIDE SEQUENCE</scope>
    <source>
        <strain evidence="3">CGMCC 1.12919</strain>
    </source>
</reference>
<keyword evidence="4" id="KW-1185">Reference proteome</keyword>
<proteinExistence type="predicted"/>
<feature type="domain" description="DUF403" evidence="1">
    <location>
        <begin position="529"/>
        <end position="828"/>
    </location>
</feature>
<dbReference type="Gene3D" id="3.40.50.11290">
    <property type="match status" value="1"/>
</dbReference>